<dbReference type="Proteomes" id="UP000271889">
    <property type="component" value="Unassembled WGS sequence"/>
</dbReference>
<protein>
    <submittedName>
        <fullName evidence="1">Uncharacterized protein</fullName>
    </submittedName>
</protein>
<dbReference type="EMBL" id="UYRV01110874">
    <property type="protein sequence ID" value="VDN26325.1"/>
    <property type="molecule type" value="Genomic_DNA"/>
</dbReference>
<keyword evidence="2" id="KW-1185">Reference proteome</keyword>
<name>A0A3P7MA18_CYLGO</name>
<reference evidence="1 2" key="1">
    <citation type="submission" date="2018-11" db="EMBL/GenBank/DDBJ databases">
        <authorList>
            <consortium name="Pathogen Informatics"/>
        </authorList>
    </citation>
    <scope>NUCLEOTIDE SEQUENCE [LARGE SCALE GENOMIC DNA]</scope>
</reference>
<gene>
    <name evidence="1" type="ORF">CGOC_LOCUS10358</name>
</gene>
<sequence length="75" mass="8103">MLWANRLRVGVGQQMTRAVTLAVAIAAASAAAIAIAVLRTCGGAQVARVWRRHLAQHRVSIRYGELEPTRLAPQT</sequence>
<organism evidence="1 2">
    <name type="scientific">Cylicostephanus goldi</name>
    <name type="common">Nematode worm</name>
    <dbReference type="NCBI Taxonomy" id="71465"/>
    <lineage>
        <taxon>Eukaryota</taxon>
        <taxon>Metazoa</taxon>
        <taxon>Ecdysozoa</taxon>
        <taxon>Nematoda</taxon>
        <taxon>Chromadorea</taxon>
        <taxon>Rhabditida</taxon>
        <taxon>Rhabditina</taxon>
        <taxon>Rhabditomorpha</taxon>
        <taxon>Strongyloidea</taxon>
        <taxon>Strongylidae</taxon>
        <taxon>Cylicostephanus</taxon>
    </lineage>
</organism>
<accession>A0A3P7MA18</accession>
<proteinExistence type="predicted"/>
<evidence type="ECO:0000313" key="2">
    <source>
        <dbReference type="Proteomes" id="UP000271889"/>
    </source>
</evidence>
<evidence type="ECO:0000313" key="1">
    <source>
        <dbReference type="EMBL" id="VDN26325.1"/>
    </source>
</evidence>
<dbReference type="AlphaFoldDB" id="A0A3P7MA18"/>